<keyword evidence="2" id="KW-1185">Reference proteome</keyword>
<feature type="non-terminal residue" evidence="1">
    <location>
        <position position="66"/>
    </location>
</feature>
<protein>
    <submittedName>
        <fullName evidence="1">Uncharacterized protein</fullName>
    </submittedName>
</protein>
<dbReference type="AlphaFoldDB" id="A0AA35RHQ3"/>
<organism evidence="1 2">
    <name type="scientific">Geodia barretti</name>
    <name type="common">Barrett's horny sponge</name>
    <dbReference type="NCBI Taxonomy" id="519541"/>
    <lineage>
        <taxon>Eukaryota</taxon>
        <taxon>Metazoa</taxon>
        <taxon>Porifera</taxon>
        <taxon>Demospongiae</taxon>
        <taxon>Heteroscleromorpha</taxon>
        <taxon>Tetractinellida</taxon>
        <taxon>Astrophorina</taxon>
        <taxon>Geodiidae</taxon>
        <taxon>Geodia</taxon>
    </lineage>
</organism>
<proteinExistence type="predicted"/>
<name>A0AA35RHQ3_GEOBA</name>
<dbReference type="Proteomes" id="UP001174909">
    <property type="component" value="Unassembled WGS sequence"/>
</dbReference>
<evidence type="ECO:0000313" key="1">
    <source>
        <dbReference type="EMBL" id="CAI8011700.1"/>
    </source>
</evidence>
<reference evidence="1" key="1">
    <citation type="submission" date="2023-03" db="EMBL/GenBank/DDBJ databases">
        <authorList>
            <person name="Steffen K."/>
            <person name="Cardenas P."/>
        </authorList>
    </citation>
    <scope>NUCLEOTIDE SEQUENCE</scope>
</reference>
<dbReference type="EMBL" id="CASHTH010001116">
    <property type="protein sequence ID" value="CAI8011700.1"/>
    <property type="molecule type" value="Genomic_DNA"/>
</dbReference>
<evidence type="ECO:0000313" key="2">
    <source>
        <dbReference type="Proteomes" id="UP001174909"/>
    </source>
</evidence>
<gene>
    <name evidence="1" type="ORF">GBAR_LOCUS7510</name>
</gene>
<comment type="caution">
    <text evidence="1">The sequence shown here is derived from an EMBL/GenBank/DDBJ whole genome shotgun (WGS) entry which is preliminary data.</text>
</comment>
<accession>A0AA35RHQ3</accession>
<sequence>GISELGGKGEEASQGAKSIRFLDEERQFATDMAKKPNAYQKTTEVGGKRVDSKQNWDSSLVIQYHS</sequence>